<dbReference type="Pfam" id="PF00535">
    <property type="entry name" value="Glycos_transf_2"/>
    <property type="match status" value="1"/>
</dbReference>
<dbReference type="RefSeq" id="WP_017748945.1">
    <property type="nucleotide sequence ID" value="NZ_KQ976354.1"/>
</dbReference>
<dbReference type="SUPFAM" id="SSF53448">
    <property type="entry name" value="Nucleotide-diphospho-sugar transferases"/>
    <property type="match status" value="1"/>
</dbReference>
<dbReference type="GO" id="GO:0016758">
    <property type="term" value="F:hexosyltransferase activity"/>
    <property type="evidence" value="ECO:0007669"/>
    <property type="project" value="UniProtKB-ARBA"/>
</dbReference>
<dbReference type="PANTHER" id="PTHR22916">
    <property type="entry name" value="GLYCOSYLTRANSFERASE"/>
    <property type="match status" value="1"/>
</dbReference>
<keyword evidence="2" id="KW-0808">Transferase</keyword>
<dbReference type="OrthoDB" id="9812327at2"/>
<proteinExistence type="predicted"/>
<gene>
    <name evidence="2" type="ORF">WA1_06710</name>
</gene>
<dbReference type="Proteomes" id="UP000076925">
    <property type="component" value="Unassembled WGS sequence"/>
</dbReference>
<dbReference type="InterPro" id="IPR001173">
    <property type="entry name" value="Glyco_trans_2-like"/>
</dbReference>
<organism evidence="2 3">
    <name type="scientific">Scytonema hofmannii PCC 7110</name>
    <dbReference type="NCBI Taxonomy" id="128403"/>
    <lineage>
        <taxon>Bacteria</taxon>
        <taxon>Bacillati</taxon>
        <taxon>Cyanobacteriota</taxon>
        <taxon>Cyanophyceae</taxon>
        <taxon>Nostocales</taxon>
        <taxon>Scytonemataceae</taxon>
        <taxon>Scytonema</taxon>
    </lineage>
</organism>
<evidence type="ECO:0000313" key="2">
    <source>
        <dbReference type="EMBL" id="KYC35512.1"/>
    </source>
</evidence>
<dbReference type="CDD" id="cd00761">
    <property type="entry name" value="Glyco_tranf_GTA_type"/>
    <property type="match status" value="1"/>
</dbReference>
<comment type="caution">
    <text evidence="2">The sequence shown here is derived from an EMBL/GenBank/DDBJ whole genome shotgun (WGS) entry which is preliminary data.</text>
</comment>
<evidence type="ECO:0000313" key="3">
    <source>
        <dbReference type="Proteomes" id="UP000076925"/>
    </source>
</evidence>
<evidence type="ECO:0000259" key="1">
    <source>
        <dbReference type="Pfam" id="PF00535"/>
    </source>
</evidence>
<accession>A0A139WSV0</accession>
<dbReference type="PANTHER" id="PTHR22916:SF3">
    <property type="entry name" value="UDP-GLCNAC:BETAGAL BETA-1,3-N-ACETYLGLUCOSAMINYLTRANSFERASE-LIKE PROTEIN 1"/>
    <property type="match status" value="1"/>
</dbReference>
<dbReference type="STRING" id="128403.WA1_06710"/>
<reference evidence="2 3" key="1">
    <citation type="journal article" date="2013" name="Genome Biol. Evol.">
        <title>Genomes of Stigonematalean cyanobacteria (subsection V) and the evolution of oxygenic photosynthesis from prokaryotes to plastids.</title>
        <authorList>
            <person name="Dagan T."/>
            <person name="Roettger M."/>
            <person name="Stucken K."/>
            <person name="Landan G."/>
            <person name="Koch R."/>
            <person name="Major P."/>
            <person name="Gould S.B."/>
            <person name="Goremykin V.V."/>
            <person name="Rippka R."/>
            <person name="Tandeau de Marsac N."/>
            <person name="Gugger M."/>
            <person name="Lockhart P.J."/>
            <person name="Allen J.F."/>
            <person name="Brune I."/>
            <person name="Maus I."/>
            <person name="Puhler A."/>
            <person name="Martin W.F."/>
        </authorList>
    </citation>
    <scope>NUCLEOTIDE SEQUENCE [LARGE SCALE GENOMIC DNA]</scope>
    <source>
        <strain evidence="2 3">PCC 7110</strain>
    </source>
</reference>
<sequence>MEPLVSVVIPTYSRSQLVKRAVISALAQTLHNIEVIVVIDGSDPATCAALAQIKDSRLKVIELPTNQGCRAARKAGIDAASGKWIASLDDDDQWMPQKLELQLKAAESSQHKFPIVTCYLVARSPKSDAILPRRLPKPSEAISDYLFVRNTLFQGEGLIQSSTIFTSKELLQKVPILVNSQRHDDWDWLLRASSVEGVGVEFVPDILSIWYVGDPRPSLSKNNPWQASLDWIRAKRDLVTPRAYSSFILAEVSARAAKARDWNALFPLLWEAVRFGKPQLKDILLCLGMWFISPEQRNSLRHLLAKKVKAMST</sequence>
<dbReference type="EMBL" id="ANNX02000051">
    <property type="protein sequence ID" value="KYC35512.1"/>
    <property type="molecule type" value="Genomic_DNA"/>
</dbReference>
<keyword evidence="3" id="KW-1185">Reference proteome</keyword>
<dbReference type="Gene3D" id="3.90.550.10">
    <property type="entry name" value="Spore Coat Polysaccharide Biosynthesis Protein SpsA, Chain A"/>
    <property type="match status" value="1"/>
</dbReference>
<name>A0A139WSV0_9CYAN</name>
<dbReference type="AlphaFoldDB" id="A0A139WSV0"/>
<feature type="domain" description="Glycosyltransferase 2-like" evidence="1">
    <location>
        <begin position="6"/>
        <end position="130"/>
    </location>
</feature>
<dbReference type="InterPro" id="IPR029044">
    <property type="entry name" value="Nucleotide-diphossugar_trans"/>
</dbReference>
<protein>
    <submittedName>
        <fullName evidence="2">Glycosyl transferase</fullName>
    </submittedName>
</protein>